<reference evidence="2" key="1">
    <citation type="journal article" date="2022" name="bioRxiv">
        <title>Sequencing and chromosome-scale assembly of the giantPleurodeles waltlgenome.</title>
        <authorList>
            <person name="Brown T."/>
            <person name="Elewa A."/>
            <person name="Iarovenko S."/>
            <person name="Subramanian E."/>
            <person name="Araus A.J."/>
            <person name="Petzold A."/>
            <person name="Susuki M."/>
            <person name="Suzuki K.-i.T."/>
            <person name="Hayashi T."/>
            <person name="Toyoda A."/>
            <person name="Oliveira C."/>
            <person name="Osipova E."/>
            <person name="Leigh N.D."/>
            <person name="Simon A."/>
            <person name="Yun M.H."/>
        </authorList>
    </citation>
    <scope>NUCLEOTIDE SEQUENCE</scope>
    <source>
        <strain evidence="2">20211129_DDA</strain>
        <tissue evidence="2">Liver</tissue>
    </source>
</reference>
<dbReference type="AlphaFoldDB" id="A0AAV7T4Y2"/>
<keyword evidence="3" id="KW-1185">Reference proteome</keyword>
<feature type="domain" description="Calcium-activated chloride channel N-terminal" evidence="1">
    <location>
        <begin position="1"/>
        <end position="125"/>
    </location>
</feature>
<evidence type="ECO:0000259" key="1">
    <source>
        <dbReference type="Pfam" id="PF08434"/>
    </source>
</evidence>
<comment type="caution">
    <text evidence="2">The sequence shown here is derived from an EMBL/GenBank/DDBJ whole genome shotgun (WGS) entry which is preliminary data.</text>
</comment>
<dbReference type="Pfam" id="PF08434">
    <property type="entry name" value="CLCA"/>
    <property type="match status" value="1"/>
</dbReference>
<protein>
    <recommendedName>
        <fullName evidence="1">Calcium-activated chloride channel N-terminal domain-containing protein</fullName>
    </recommendedName>
</protein>
<sequence length="125" mass="14706">MFNATQKGLYFKSVKILLPMTWRQNSSYLRPRTESFNKVDAIVADPFLKYGDDPYTLQYRGCGEKGKYIHFTPNFMVNDKLISVFGPRGRVFVHEWAHLRWGVFDEYSNETPFYVSSNFQVEATR</sequence>
<accession>A0AAV7T4Y2</accession>
<dbReference type="EMBL" id="JANPWB010000007">
    <property type="protein sequence ID" value="KAJ1171366.1"/>
    <property type="molecule type" value="Genomic_DNA"/>
</dbReference>
<evidence type="ECO:0000313" key="3">
    <source>
        <dbReference type="Proteomes" id="UP001066276"/>
    </source>
</evidence>
<proteinExistence type="predicted"/>
<organism evidence="2 3">
    <name type="scientific">Pleurodeles waltl</name>
    <name type="common">Iberian ribbed newt</name>
    <dbReference type="NCBI Taxonomy" id="8319"/>
    <lineage>
        <taxon>Eukaryota</taxon>
        <taxon>Metazoa</taxon>
        <taxon>Chordata</taxon>
        <taxon>Craniata</taxon>
        <taxon>Vertebrata</taxon>
        <taxon>Euteleostomi</taxon>
        <taxon>Amphibia</taxon>
        <taxon>Batrachia</taxon>
        <taxon>Caudata</taxon>
        <taxon>Salamandroidea</taxon>
        <taxon>Salamandridae</taxon>
        <taxon>Pleurodelinae</taxon>
        <taxon>Pleurodeles</taxon>
    </lineage>
</organism>
<dbReference type="InterPro" id="IPR013642">
    <property type="entry name" value="CLCA_N"/>
</dbReference>
<gene>
    <name evidence="2" type="ORF">NDU88_003229</name>
</gene>
<evidence type="ECO:0000313" key="2">
    <source>
        <dbReference type="EMBL" id="KAJ1171366.1"/>
    </source>
</evidence>
<dbReference type="Proteomes" id="UP001066276">
    <property type="component" value="Chromosome 4_1"/>
</dbReference>
<name>A0AAV7T4Y2_PLEWA</name>